<keyword evidence="1" id="KW-0813">Transport</keyword>
<proteinExistence type="predicted"/>
<organism evidence="8 9">
    <name type="scientific">Coprococcus eutactus</name>
    <dbReference type="NCBI Taxonomy" id="33043"/>
    <lineage>
        <taxon>Bacteria</taxon>
        <taxon>Bacillati</taxon>
        <taxon>Bacillota</taxon>
        <taxon>Clostridia</taxon>
        <taxon>Lachnospirales</taxon>
        <taxon>Lachnospiraceae</taxon>
        <taxon>Coprococcus</taxon>
    </lineage>
</organism>
<dbReference type="EMBL" id="BLYL01000006">
    <property type="protein sequence ID" value="GFO94305.1"/>
    <property type="molecule type" value="Genomic_DNA"/>
</dbReference>
<dbReference type="Gene3D" id="3.40.50.300">
    <property type="entry name" value="P-loop containing nucleotide triphosphate hydrolases"/>
    <property type="match status" value="1"/>
</dbReference>
<dbReference type="PROSITE" id="PS50893">
    <property type="entry name" value="ABC_TRANSPORTER_2"/>
    <property type="match status" value="1"/>
</dbReference>
<evidence type="ECO:0000256" key="1">
    <source>
        <dbReference type="ARBA" id="ARBA00022448"/>
    </source>
</evidence>
<dbReference type="Pfam" id="PF00005">
    <property type="entry name" value="ABC_tran"/>
    <property type="match status" value="1"/>
</dbReference>
<dbReference type="InterPro" id="IPR003439">
    <property type="entry name" value="ABC_transporter-like_ATP-bd"/>
</dbReference>
<evidence type="ECO:0000313" key="8">
    <source>
        <dbReference type="EMBL" id="GFO94305.1"/>
    </source>
</evidence>
<evidence type="ECO:0000256" key="5">
    <source>
        <dbReference type="ARBA" id="ARBA00023125"/>
    </source>
</evidence>
<dbReference type="PANTHER" id="PTHR42781:SF4">
    <property type="entry name" value="SPERMIDINE_PUTRESCINE IMPORT ATP-BINDING PROTEIN POTA"/>
    <property type="match status" value="1"/>
</dbReference>
<protein>
    <recommendedName>
        <fullName evidence="7">ABC transporter domain-containing protein</fullName>
    </recommendedName>
</protein>
<dbReference type="AlphaFoldDB" id="A0AAI9K288"/>
<dbReference type="Pfam" id="PF13377">
    <property type="entry name" value="Peripla_BP_3"/>
    <property type="match status" value="1"/>
</dbReference>
<evidence type="ECO:0000256" key="3">
    <source>
        <dbReference type="ARBA" id="ARBA00022840"/>
    </source>
</evidence>
<dbReference type="Gene3D" id="3.40.50.2300">
    <property type="match status" value="2"/>
</dbReference>
<dbReference type="SMART" id="SM00382">
    <property type="entry name" value="AAA"/>
    <property type="match status" value="1"/>
</dbReference>
<dbReference type="PANTHER" id="PTHR42781">
    <property type="entry name" value="SPERMIDINE/PUTRESCINE IMPORT ATP-BINDING PROTEIN POTA"/>
    <property type="match status" value="1"/>
</dbReference>
<sequence length="508" mass="57576">MNTPADTHSYVELRNINKTFGDYRASDDVSFSIEKGKLIGLLGPSGSGKATILRILAELETADSGDIYIDGKKVNDIPASKREIGFVFQNYALFRYKTVYDNIAFGMKIQKYPKSEIRDRVTELIELVGLKGLEKRYPRQLSGGQRQRVAFARALATQPQLLLLDEPFAAIDAKVRKELRAWLRDKIWNAAMKLNYTPNQSARLLKNGKGATVEKTYYINVLMTRMDSATSDPFFTELLHVIESEIHKNGCNLSKVWYRSIFSDDRRCRYENVDSVIRRMCEEADGHNDGLIVIGKCNRAALKKLSQRYRSTVYVNRDSANGEVDEVICNGSQIARTAVEYLISLGHENIGYVGNCNNEARYKGYLETLHDHGLDIDTDYVINTKLSEVEGFEAMEHFMKSDKSPTGIYCANDITAIGMLKYLAKCKNRYYTPSIISSDGIEEAQYTTPMLTTVEISKTDMGHFALQLLMDRLKGGHKGVARIELQCKLIKRDSCTLAEDSKWCEYYI</sequence>
<dbReference type="SUPFAM" id="SSF52540">
    <property type="entry name" value="P-loop containing nucleoside triphosphate hydrolases"/>
    <property type="match status" value="1"/>
</dbReference>
<reference evidence="8" key="1">
    <citation type="submission" date="2020-06" db="EMBL/GenBank/DDBJ databases">
        <title>Characterization of fructooligosaccharide metabolism and fructooligosaccharide-degrading enzymes in human commensal butyrate producers.</title>
        <authorList>
            <person name="Tanno H."/>
            <person name="Fujii T."/>
            <person name="Hirano K."/>
            <person name="Maeno S."/>
            <person name="Tonozuka T."/>
            <person name="Sakamoto M."/>
            <person name="Ohkuma M."/>
            <person name="Tochio T."/>
            <person name="Endo A."/>
        </authorList>
    </citation>
    <scope>NUCLEOTIDE SEQUENCE</scope>
    <source>
        <strain evidence="8">JCM 31265</strain>
    </source>
</reference>
<dbReference type="InterPro" id="IPR003593">
    <property type="entry name" value="AAA+_ATPase"/>
</dbReference>
<dbReference type="InterPro" id="IPR050093">
    <property type="entry name" value="ABC_SmlMolc_Importer"/>
</dbReference>
<evidence type="ECO:0000256" key="4">
    <source>
        <dbReference type="ARBA" id="ARBA00023015"/>
    </source>
</evidence>
<dbReference type="GO" id="GO:0016887">
    <property type="term" value="F:ATP hydrolysis activity"/>
    <property type="evidence" value="ECO:0007669"/>
    <property type="project" value="InterPro"/>
</dbReference>
<dbReference type="Proteomes" id="UP000660047">
    <property type="component" value="Unassembled WGS sequence"/>
</dbReference>
<dbReference type="InterPro" id="IPR028082">
    <property type="entry name" value="Peripla_BP_I"/>
</dbReference>
<dbReference type="SUPFAM" id="SSF53822">
    <property type="entry name" value="Periplasmic binding protein-like I"/>
    <property type="match status" value="1"/>
</dbReference>
<keyword evidence="2" id="KW-0547">Nucleotide-binding</keyword>
<gene>
    <name evidence="8" type="ORF">COEU31_13510</name>
</gene>
<accession>A0AAI9K288</accession>
<dbReference type="InterPro" id="IPR046335">
    <property type="entry name" value="LacI/GalR-like_sensor"/>
</dbReference>
<dbReference type="PROSITE" id="PS00211">
    <property type="entry name" value="ABC_TRANSPORTER_1"/>
    <property type="match status" value="1"/>
</dbReference>
<evidence type="ECO:0000256" key="2">
    <source>
        <dbReference type="ARBA" id="ARBA00022741"/>
    </source>
</evidence>
<comment type="caution">
    <text evidence="8">The sequence shown here is derived from an EMBL/GenBank/DDBJ whole genome shotgun (WGS) entry which is preliminary data.</text>
</comment>
<evidence type="ECO:0000259" key="7">
    <source>
        <dbReference type="PROSITE" id="PS50893"/>
    </source>
</evidence>
<dbReference type="InterPro" id="IPR027417">
    <property type="entry name" value="P-loop_NTPase"/>
</dbReference>
<dbReference type="InterPro" id="IPR017871">
    <property type="entry name" value="ABC_transporter-like_CS"/>
</dbReference>
<evidence type="ECO:0000313" key="9">
    <source>
        <dbReference type="Proteomes" id="UP000660047"/>
    </source>
</evidence>
<dbReference type="GO" id="GO:0003677">
    <property type="term" value="F:DNA binding"/>
    <property type="evidence" value="ECO:0007669"/>
    <property type="project" value="UniProtKB-KW"/>
</dbReference>
<name>A0AAI9K288_9FIRM</name>
<keyword evidence="4" id="KW-0805">Transcription regulation</keyword>
<feature type="domain" description="ABC transporter" evidence="7">
    <location>
        <begin position="11"/>
        <end position="241"/>
    </location>
</feature>
<keyword evidence="3" id="KW-0067">ATP-binding</keyword>
<keyword evidence="5" id="KW-0238">DNA-binding</keyword>
<keyword evidence="6" id="KW-0804">Transcription</keyword>
<dbReference type="GO" id="GO:0005524">
    <property type="term" value="F:ATP binding"/>
    <property type="evidence" value="ECO:0007669"/>
    <property type="project" value="UniProtKB-KW"/>
</dbReference>
<evidence type="ECO:0000256" key="6">
    <source>
        <dbReference type="ARBA" id="ARBA00023163"/>
    </source>
</evidence>